<protein>
    <submittedName>
        <fullName evidence="2">Uncharacterized protein</fullName>
    </submittedName>
</protein>
<dbReference type="EMBL" id="JAHIBW010000019">
    <property type="protein sequence ID" value="KAG7301378.1"/>
    <property type="molecule type" value="Genomic_DNA"/>
</dbReference>
<evidence type="ECO:0000256" key="1">
    <source>
        <dbReference type="SAM" id="Phobius"/>
    </source>
</evidence>
<comment type="caution">
    <text evidence="2">The sequence shown here is derived from an EMBL/GenBank/DDBJ whole genome shotgun (WGS) entry which is preliminary data.</text>
</comment>
<keyword evidence="1" id="KW-1133">Transmembrane helix</keyword>
<organism evidence="2 3">
    <name type="scientific">Plutella xylostella</name>
    <name type="common">Diamondback moth</name>
    <name type="synonym">Plutella maculipennis</name>
    <dbReference type="NCBI Taxonomy" id="51655"/>
    <lineage>
        <taxon>Eukaryota</taxon>
        <taxon>Metazoa</taxon>
        <taxon>Ecdysozoa</taxon>
        <taxon>Arthropoda</taxon>
        <taxon>Hexapoda</taxon>
        <taxon>Insecta</taxon>
        <taxon>Pterygota</taxon>
        <taxon>Neoptera</taxon>
        <taxon>Endopterygota</taxon>
        <taxon>Lepidoptera</taxon>
        <taxon>Glossata</taxon>
        <taxon>Ditrysia</taxon>
        <taxon>Yponomeutoidea</taxon>
        <taxon>Plutellidae</taxon>
        <taxon>Plutella</taxon>
    </lineage>
</organism>
<reference evidence="2 3" key="1">
    <citation type="submission" date="2021-06" db="EMBL/GenBank/DDBJ databases">
        <title>A haploid diamondback moth (Plutella xylostella L.) genome assembly resolves 31 chromosomes and identifies a diamide resistance mutation.</title>
        <authorList>
            <person name="Ward C.M."/>
            <person name="Perry K.D."/>
            <person name="Baker G."/>
            <person name="Powis K."/>
            <person name="Heckel D.G."/>
            <person name="Baxter S.W."/>
        </authorList>
    </citation>
    <scope>NUCLEOTIDE SEQUENCE [LARGE SCALE GENOMIC DNA]</scope>
    <source>
        <strain evidence="2 3">LV</strain>
        <tissue evidence="2">Single pupa</tissue>
    </source>
</reference>
<keyword evidence="1" id="KW-0812">Transmembrane</keyword>
<accession>A0ABQ7Q819</accession>
<sequence length="113" mass="12961">MYSVVLAIFMYPVLLNVLSVTHIMWMFYVSLRGCRPGTPTCNKVPETSAQKYFKPEDESTALTKLHSQRKELRNRSLRGFLIIIYLVVLVRVYFCCARGVTSAHNRGQLSTDN</sequence>
<evidence type="ECO:0000313" key="3">
    <source>
        <dbReference type="Proteomes" id="UP000823941"/>
    </source>
</evidence>
<keyword evidence="1" id="KW-0472">Membrane</keyword>
<name>A0ABQ7Q819_PLUXY</name>
<keyword evidence="3" id="KW-1185">Reference proteome</keyword>
<proteinExistence type="predicted"/>
<feature type="transmembrane region" description="Helical" evidence="1">
    <location>
        <begin position="6"/>
        <end position="28"/>
    </location>
</feature>
<feature type="transmembrane region" description="Helical" evidence="1">
    <location>
        <begin position="77"/>
        <end position="94"/>
    </location>
</feature>
<gene>
    <name evidence="2" type="ORF">JYU34_014317</name>
</gene>
<evidence type="ECO:0000313" key="2">
    <source>
        <dbReference type="EMBL" id="KAG7301378.1"/>
    </source>
</evidence>
<dbReference type="Proteomes" id="UP000823941">
    <property type="component" value="Chromosome 19"/>
</dbReference>